<evidence type="ECO:0000313" key="5">
    <source>
        <dbReference type="EMBL" id="TFK35676.1"/>
    </source>
</evidence>
<keyword evidence="6" id="KW-1185">Reference proteome</keyword>
<dbReference type="Pfam" id="PF13578">
    <property type="entry name" value="Methyltransf_24"/>
    <property type="match status" value="1"/>
</dbReference>
<accession>A0A5C3LUB2</accession>
<dbReference type="AlphaFoldDB" id="A0A5C3LUB2"/>
<comment type="similarity">
    <text evidence="1">Belongs to the glycosyltransferase 8 family.</text>
</comment>
<dbReference type="GO" id="GO:0016757">
    <property type="term" value="F:glycosyltransferase activity"/>
    <property type="evidence" value="ECO:0007669"/>
    <property type="project" value="UniProtKB-KW"/>
</dbReference>
<evidence type="ECO:0000256" key="3">
    <source>
        <dbReference type="ARBA" id="ARBA00022679"/>
    </source>
</evidence>
<evidence type="ECO:0000313" key="6">
    <source>
        <dbReference type="Proteomes" id="UP000308652"/>
    </source>
</evidence>
<dbReference type="Proteomes" id="UP000308652">
    <property type="component" value="Unassembled WGS sequence"/>
</dbReference>
<dbReference type="SUPFAM" id="SSF53335">
    <property type="entry name" value="S-adenosyl-L-methionine-dependent methyltransferases"/>
    <property type="match status" value="1"/>
</dbReference>
<dbReference type="GO" id="GO:0046872">
    <property type="term" value="F:metal ion binding"/>
    <property type="evidence" value="ECO:0007669"/>
    <property type="project" value="UniProtKB-KW"/>
</dbReference>
<dbReference type="InterPro" id="IPR029044">
    <property type="entry name" value="Nucleotide-diphossugar_trans"/>
</dbReference>
<evidence type="ECO:0000256" key="4">
    <source>
        <dbReference type="ARBA" id="ARBA00022723"/>
    </source>
</evidence>
<evidence type="ECO:0000256" key="1">
    <source>
        <dbReference type="ARBA" id="ARBA00006351"/>
    </source>
</evidence>
<protein>
    <submittedName>
        <fullName evidence="5">Glycosyltransferase family 8 protein</fullName>
    </submittedName>
</protein>
<dbReference type="Gene3D" id="3.90.550.10">
    <property type="entry name" value="Spore Coat Polysaccharide Biosynthesis Protein SpsA, Chain A"/>
    <property type="match status" value="1"/>
</dbReference>
<gene>
    <name evidence="5" type="ORF">BDQ12DRAFT_655316</name>
</gene>
<reference evidence="5 6" key="1">
    <citation type="journal article" date="2019" name="Nat. Ecol. Evol.">
        <title>Megaphylogeny resolves global patterns of mushroom evolution.</title>
        <authorList>
            <person name="Varga T."/>
            <person name="Krizsan K."/>
            <person name="Foldi C."/>
            <person name="Dima B."/>
            <person name="Sanchez-Garcia M."/>
            <person name="Sanchez-Ramirez S."/>
            <person name="Szollosi G.J."/>
            <person name="Szarkandi J.G."/>
            <person name="Papp V."/>
            <person name="Albert L."/>
            <person name="Andreopoulos W."/>
            <person name="Angelini C."/>
            <person name="Antonin V."/>
            <person name="Barry K.W."/>
            <person name="Bougher N.L."/>
            <person name="Buchanan P."/>
            <person name="Buyck B."/>
            <person name="Bense V."/>
            <person name="Catcheside P."/>
            <person name="Chovatia M."/>
            <person name="Cooper J."/>
            <person name="Damon W."/>
            <person name="Desjardin D."/>
            <person name="Finy P."/>
            <person name="Geml J."/>
            <person name="Haridas S."/>
            <person name="Hughes K."/>
            <person name="Justo A."/>
            <person name="Karasinski D."/>
            <person name="Kautmanova I."/>
            <person name="Kiss B."/>
            <person name="Kocsube S."/>
            <person name="Kotiranta H."/>
            <person name="LaButti K.M."/>
            <person name="Lechner B.E."/>
            <person name="Liimatainen K."/>
            <person name="Lipzen A."/>
            <person name="Lukacs Z."/>
            <person name="Mihaltcheva S."/>
            <person name="Morgado L.N."/>
            <person name="Niskanen T."/>
            <person name="Noordeloos M.E."/>
            <person name="Ohm R.A."/>
            <person name="Ortiz-Santana B."/>
            <person name="Ovrebo C."/>
            <person name="Racz N."/>
            <person name="Riley R."/>
            <person name="Savchenko A."/>
            <person name="Shiryaev A."/>
            <person name="Soop K."/>
            <person name="Spirin V."/>
            <person name="Szebenyi C."/>
            <person name="Tomsovsky M."/>
            <person name="Tulloss R.E."/>
            <person name="Uehling J."/>
            <person name="Grigoriev I.V."/>
            <person name="Vagvolgyi C."/>
            <person name="Papp T."/>
            <person name="Martin F.M."/>
            <person name="Miettinen O."/>
            <person name="Hibbett D.S."/>
            <person name="Nagy L.G."/>
        </authorList>
    </citation>
    <scope>NUCLEOTIDE SEQUENCE [LARGE SCALE GENOMIC DNA]</scope>
    <source>
        <strain evidence="5 6">CBS 166.37</strain>
    </source>
</reference>
<keyword evidence="2" id="KW-0328">Glycosyltransferase</keyword>
<proteinExistence type="inferred from homology"/>
<dbReference type="OrthoDB" id="2014201at2759"/>
<keyword evidence="3 5" id="KW-0808">Transferase</keyword>
<dbReference type="EMBL" id="ML213619">
    <property type="protein sequence ID" value="TFK35676.1"/>
    <property type="molecule type" value="Genomic_DNA"/>
</dbReference>
<dbReference type="InterPro" id="IPR002495">
    <property type="entry name" value="Glyco_trans_8"/>
</dbReference>
<evidence type="ECO:0000256" key="2">
    <source>
        <dbReference type="ARBA" id="ARBA00022676"/>
    </source>
</evidence>
<dbReference type="InterPro" id="IPR050748">
    <property type="entry name" value="Glycosyltrans_8_dom-fam"/>
</dbReference>
<dbReference type="InterPro" id="IPR029063">
    <property type="entry name" value="SAM-dependent_MTases_sf"/>
</dbReference>
<sequence length="524" mass="59126">MASTDPASEVVAYEFTSTQDWFSHNIQHWSSLFPLVTSSHPRVLEIGSWEGRSAVFLLNNLCKNGGEIMCIDHFDLFHTEAGRQRFNRINRNLLLAGKKSRVLSQFSVPALMIILEEEMSSSNPGFDWIYIDGSHEADDTMLDGELAWRLARKGAIVIFDDYNWDKEPVDSIHHPKRGIDTFLTLHAGQYERLTEDSHYQVVLRKLTEMRIGFLVADKAEHGMNDALDYGIHVALIVDSVYAMGAAIAIRSVADTTPGRITFYVVDCGLTASEKVKLQETISFRTDTTMVFRDLPTNCLASQLGAVWAKLDMIDILPVERVLYLDADVLVRSSVRKLWDTDLMGKSLAAAPDVGHPTGHGSIESRPYFNAGVLLLDLARIRLRCVELKKLSRSMKNAKFREQDVLNKHFSEDWVALDLKWNAQGLGTYAKYPSPDRDALQLASMQDPSIVHFTGPVHPSVAEVLNPYIQPVTAKPWGYMGAPGHPFQHDWWHVLEKTPWKGIRSTATWYHKICDKKKSSCEPPM</sequence>
<dbReference type="PANTHER" id="PTHR13778">
    <property type="entry name" value="GLYCOSYLTRANSFERASE 8 DOMAIN-CONTAINING PROTEIN"/>
    <property type="match status" value="1"/>
</dbReference>
<dbReference type="Pfam" id="PF01501">
    <property type="entry name" value="Glyco_transf_8"/>
    <property type="match status" value="1"/>
</dbReference>
<dbReference type="CDD" id="cd04194">
    <property type="entry name" value="GT8_A4GalT_like"/>
    <property type="match status" value="1"/>
</dbReference>
<organism evidence="5 6">
    <name type="scientific">Crucibulum laeve</name>
    <dbReference type="NCBI Taxonomy" id="68775"/>
    <lineage>
        <taxon>Eukaryota</taxon>
        <taxon>Fungi</taxon>
        <taxon>Dikarya</taxon>
        <taxon>Basidiomycota</taxon>
        <taxon>Agaricomycotina</taxon>
        <taxon>Agaricomycetes</taxon>
        <taxon>Agaricomycetidae</taxon>
        <taxon>Agaricales</taxon>
        <taxon>Agaricineae</taxon>
        <taxon>Nidulariaceae</taxon>
        <taxon>Crucibulum</taxon>
    </lineage>
</organism>
<dbReference type="PANTHER" id="PTHR13778:SF47">
    <property type="entry name" value="LIPOPOLYSACCHARIDE 1,3-GALACTOSYLTRANSFERASE"/>
    <property type="match status" value="1"/>
</dbReference>
<name>A0A5C3LUB2_9AGAR</name>
<dbReference type="SUPFAM" id="SSF53448">
    <property type="entry name" value="Nucleotide-diphospho-sugar transferases"/>
    <property type="match status" value="1"/>
</dbReference>
<dbReference type="STRING" id="68775.A0A5C3LUB2"/>
<dbReference type="Gene3D" id="3.40.50.150">
    <property type="entry name" value="Vaccinia Virus protein VP39"/>
    <property type="match status" value="1"/>
</dbReference>
<keyword evidence="4" id="KW-0479">Metal-binding</keyword>